<keyword evidence="4" id="KW-0560">Oxidoreductase</keyword>
<protein>
    <recommendedName>
        <fullName evidence="7">FAD-binding domain-containing protein</fullName>
    </recommendedName>
</protein>
<dbReference type="InParanoid" id="A0A1Y2GWZ9"/>
<keyword evidence="6" id="KW-0812">Transmembrane</keyword>
<feature type="domain" description="FAD-binding" evidence="7">
    <location>
        <begin position="15"/>
        <end position="176"/>
    </location>
</feature>
<evidence type="ECO:0000259" key="7">
    <source>
        <dbReference type="Pfam" id="PF01494"/>
    </source>
</evidence>
<evidence type="ECO:0000313" key="9">
    <source>
        <dbReference type="Proteomes" id="UP000193648"/>
    </source>
</evidence>
<evidence type="ECO:0000256" key="3">
    <source>
        <dbReference type="ARBA" id="ARBA00022827"/>
    </source>
</evidence>
<proteinExistence type="inferred from homology"/>
<dbReference type="Proteomes" id="UP000193648">
    <property type="component" value="Unassembled WGS sequence"/>
</dbReference>
<dbReference type="PANTHER" id="PTHR47356:SF2">
    <property type="entry name" value="FAD-BINDING DOMAIN-CONTAINING PROTEIN-RELATED"/>
    <property type="match status" value="1"/>
</dbReference>
<evidence type="ECO:0000256" key="2">
    <source>
        <dbReference type="ARBA" id="ARBA00022630"/>
    </source>
</evidence>
<dbReference type="GO" id="GO:0004497">
    <property type="term" value="F:monooxygenase activity"/>
    <property type="evidence" value="ECO:0007669"/>
    <property type="project" value="InterPro"/>
</dbReference>
<comment type="caution">
    <text evidence="8">The sequence shown here is derived from an EMBL/GenBank/DDBJ whole genome shotgun (WGS) entry which is preliminary data.</text>
</comment>
<reference evidence="8 9" key="1">
    <citation type="submission" date="2016-07" db="EMBL/GenBank/DDBJ databases">
        <title>Pervasive Adenine N6-methylation of Active Genes in Fungi.</title>
        <authorList>
            <consortium name="DOE Joint Genome Institute"/>
            <person name="Mondo S.J."/>
            <person name="Dannebaum R.O."/>
            <person name="Kuo R.C."/>
            <person name="Labutti K."/>
            <person name="Haridas S."/>
            <person name="Kuo A."/>
            <person name="Salamov A."/>
            <person name="Ahrendt S.R."/>
            <person name="Lipzen A."/>
            <person name="Sullivan W."/>
            <person name="Andreopoulos W.B."/>
            <person name="Clum A."/>
            <person name="Lindquist E."/>
            <person name="Daum C."/>
            <person name="Ramamoorthy G.K."/>
            <person name="Gryganskyi A."/>
            <person name="Culley D."/>
            <person name="Magnuson J.K."/>
            <person name="James T.Y."/>
            <person name="O'Malley M.A."/>
            <person name="Stajich J.E."/>
            <person name="Spatafora J.W."/>
            <person name="Visel A."/>
            <person name="Grigoriev I.V."/>
        </authorList>
    </citation>
    <scope>NUCLEOTIDE SEQUENCE [LARGE SCALE GENOMIC DNA]</scope>
    <source>
        <strain evidence="8 9">NRRL 3116</strain>
    </source>
</reference>
<feature type="region of interest" description="Disordered" evidence="5">
    <location>
        <begin position="191"/>
        <end position="213"/>
    </location>
</feature>
<evidence type="ECO:0000256" key="1">
    <source>
        <dbReference type="ARBA" id="ARBA00007992"/>
    </source>
</evidence>
<dbReference type="OrthoDB" id="655030at2759"/>
<keyword evidence="6" id="KW-1133">Transmembrane helix</keyword>
<accession>A0A1Y2GWZ9</accession>
<dbReference type="EMBL" id="MCFF01000006">
    <property type="protein sequence ID" value="ORZ26816.1"/>
    <property type="molecule type" value="Genomic_DNA"/>
</dbReference>
<evidence type="ECO:0000256" key="5">
    <source>
        <dbReference type="SAM" id="MobiDB-lite"/>
    </source>
</evidence>
<feature type="transmembrane region" description="Helical" evidence="6">
    <location>
        <begin position="12"/>
        <end position="31"/>
    </location>
</feature>
<feature type="compositionally biased region" description="Polar residues" evidence="5">
    <location>
        <begin position="204"/>
        <end position="213"/>
    </location>
</feature>
<dbReference type="Pfam" id="PF01494">
    <property type="entry name" value="FAD_binding_3"/>
    <property type="match status" value="1"/>
</dbReference>
<keyword evidence="3" id="KW-0274">FAD</keyword>
<keyword evidence="9" id="KW-1185">Reference proteome</keyword>
<gene>
    <name evidence="8" type="ORF">BCR41DRAFT_206236</name>
</gene>
<dbReference type="GO" id="GO:0071949">
    <property type="term" value="F:FAD binding"/>
    <property type="evidence" value="ECO:0007669"/>
    <property type="project" value="InterPro"/>
</dbReference>
<evidence type="ECO:0000256" key="4">
    <source>
        <dbReference type="ARBA" id="ARBA00023002"/>
    </source>
</evidence>
<name>A0A1Y2GWZ9_9FUNG</name>
<evidence type="ECO:0000256" key="6">
    <source>
        <dbReference type="SAM" id="Phobius"/>
    </source>
</evidence>
<keyword evidence="2" id="KW-0285">Flavoprotein</keyword>
<comment type="similarity">
    <text evidence="1">Belongs to the paxM FAD-dependent monooxygenase family.</text>
</comment>
<dbReference type="RefSeq" id="XP_021884579.1">
    <property type="nucleotide sequence ID" value="XM_022019924.1"/>
</dbReference>
<dbReference type="Gene3D" id="3.50.50.60">
    <property type="entry name" value="FAD/NAD(P)-binding domain"/>
    <property type="match status" value="1"/>
</dbReference>
<evidence type="ECO:0000313" key="8">
    <source>
        <dbReference type="EMBL" id="ORZ26816.1"/>
    </source>
</evidence>
<dbReference type="PANTHER" id="PTHR47356">
    <property type="entry name" value="FAD-DEPENDENT MONOOXYGENASE ASQG-RELATED"/>
    <property type="match status" value="1"/>
</dbReference>
<dbReference type="AlphaFoldDB" id="A0A1Y2GWZ9"/>
<sequence length="296" mass="32653">MDTQQIQNRAQSQPSVIIVGAGLGGLLLGALLERIDVPYQIFERAREIRPLGAAITLGATILPVFEQLGLLEELQSISLPLQSAVLYNADMKAIGAMSGKAQKAAVGYDNILFERPKLYDILLRQVPAHKIHLGKKVLRIEEEEGRVMIHCSDNTRYDGDILVGADGAYSSVRQSLFKNILAFSSRDSLEGSGHRKGGSSSHSNQPSLPKSDQESLSIGYVSLVGVTTPQDPEKYPQLKESFAHFSQVLGKDNRSWGVRSVADYRVCWLVSIQLSETEAKPYNFEIRDGDLRRTSR</sequence>
<dbReference type="STRING" id="64571.A0A1Y2GWZ9"/>
<dbReference type="PRINTS" id="PR00420">
    <property type="entry name" value="RNGMNOXGNASE"/>
</dbReference>
<dbReference type="InterPro" id="IPR050562">
    <property type="entry name" value="FAD_mOase_fung"/>
</dbReference>
<dbReference type="GeneID" id="33561768"/>
<dbReference type="SUPFAM" id="SSF51905">
    <property type="entry name" value="FAD/NAD(P)-binding domain"/>
    <property type="match status" value="1"/>
</dbReference>
<dbReference type="InterPro" id="IPR002938">
    <property type="entry name" value="FAD-bd"/>
</dbReference>
<dbReference type="InterPro" id="IPR036188">
    <property type="entry name" value="FAD/NAD-bd_sf"/>
</dbReference>
<organism evidence="8 9">
    <name type="scientific">Lobosporangium transversale</name>
    <dbReference type="NCBI Taxonomy" id="64571"/>
    <lineage>
        <taxon>Eukaryota</taxon>
        <taxon>Fungi</taxon>
        <taxon>Fungi incertae sedis</taxon>
        <taxon>Mucoromycota</taxon>
        <taxon>Mortierellomycotina</taxon>
        <taxon>Mortierellomycetes</taxon>
        <taxon>Mortierellales</taxon>
        <taxon>Mortierellaceae</taxon>
        <taxon>Lobosporangium</taxon>
    </lineage>
</organism>
<keyword evidence="6" id="KW-0472">Membrane</keyword>